<dbReference type="InterPro" id="IPR006530">
    <property type="entry name" value="YD"/>
</dbReference>
<sequence length="1539" mass="169504">MTIAAKHFDPQLGIDIHLYLIPPSPIPIPLPTPHIGIVLDPFDYIPVIGGTVQVNGIKRATAGSMGLDIHIPVGGIWMPTMKMPMGPQWDDEIFMGSKTVLADGEPFSRVAMPVLACNIVGMVAPFRLKKPKKPHLSLLLPTTLNLAIPTNVFVGGPPTVSWTSLLFNAGLAGLGKVLKKTGIAGRAADAFKKVRQKLFKNMEPGFLKCKVLRAEPVDIRDGSVSVEHEDFNIPGRLPLTWTRRYSSVNAHAGLCGHGWQTPADIRLEVEPDGTVLFIDASSTAVFPQLPAGEGIEHAVREFVDGARLFREDEWLWVRTKDGLRHGFVAGPANVAALQPRALPIERIEDLCGNHWRFERRDGQLVRIVESGIDGLQGRYLDVQTRHGLIERLQLHDPASGISHPLVSYRHDGEGDLIAALDALDAARTFEYQQHRLLRHTDRVGLSFYYAYNARWKVIHAWGDGGLHDYRFHYDDLLHETEITDSLGHVSLVKFDDNGLPLCEIDPLDGVTVFEYDDVGRTTAVVDPMGLRTQFEYDERGNVLRLVRADGGADAAEYDDNDRPVRVVDALGAAWCQDWDERGQMTAQRTPLGHELHYRYDACGLLTEHTDACGAQLRLAFDRYGLLAEVTDALDRTIHRRHDVMGCLLEEQHPDGRSTQYRYDAKRRLVEIVRPGAERVNCEYDSEDRLIRHRDESGLVTHLEYCGIGWIARRSQPGQASVRYRYGSEGQLTAVVNQRDETYQFDRDALGRVVRETDFWGQSRHHRYDAASRIVSSSDPLGRVMFFTTDALGRIIEKRTPDDAHPGVQLKERFCYSAAGQLIKFSSPASQVTRRFDAEDRLIEEVQNGFHIKYAYDPMGRRVGRSSDVGNALTFELDARGMPVRIAVDDADAIRIERDAAGLPVRELLGAALVRQRTYLDGHMAALVLHRGQVPVFETSYEYDIKGNLTRRADTGQGTDRFAYDPLGRLIEHTDPEGRLANWFSDPAGDRLQTRVQQAQVRSVMGGDADVVSEWWREGDHGGRRYRFDAAGNLGSRSTPHRSGESPLSLDWDAHQRLTQVRVLGADGVESRTRYGYDALGRRVFKRGARETTWFFWDGDALMAEVTRPNDDAAETTNATSGKVIDLLAARRHADARKNFHAKAREYVYRPGSFEPLFLIEPLDSGDSSAFVRSVPARKALEVTPMPGVAHAISPFSGRDASAGALARLGGPLADAGPASEKPPGLGLGASLGGGWSLAATPSQQEAIDEPVIRQADAIEPVAVVDATPGADEDAEASGHADAPTPPRAIYHFHNDPNGCPRRITDAEGRVVWSTGLSAWGAVAGTTVTEIANPLRFQGQYFDSESGLHYNRYRYYDPTIGQYVSQDPIGLMGGLNVYAYVDNPTGWIDPLGLWGDDPMNGATATITVGNVSKRMASTDGPGHAEINALNWFLDEGGGFDNQHVTISDVVGHFRDSGIKPVGVCTGCRANIFDVLQQGNAASVTIPKSVGNRVVGTITIPAAHFAQLSQTLHGIHAGDGTDPQKSKRAWEALENVAPCIP</sequence>
<dbReference type="InterPro" id="IPR001826">
    <property type="entry name" value="RHS"/>
</dbReference>
<evidence type="ECO:0000313" key="6">
    <source>
        <dbReference type="Proteomes" id="UP000267049"/>
    </source>
</evidence>
<dbReference type="Pfam" id="PF05593">
    <property type="entry name" value="RHS_repeat"/>
    <property type="match status" value="3"/>
</dbReference>
<proteinExistence type="predicted"/>
<dbReference type="Pfam" id="PF25023">
    <property type="entry name" value="TEN_YD-shell"/>
    <property type="match status" value="1"/>
</dbReference>
<name>A0A3M8SUN4_9GAMM</name>
<dbReference type="Gene3D" id="2.180.10.10">
    <property type="entry name" value="RHS repeat-associated core"/>
    <property type="match status" value="3"/>
</dbReference>
<dbReference type="NCBIfam" id="TIGR01643">
    <property type="entry name" value="YD_repeat_2x"/>
    <property type="match status" value="7"/>
</dbReference>
<dbReference type="EMBL" id="RIBS01000002">
    <property type="protein sequence ID" value="RNF85009.1"/>
    <property type="molecule type" value="Genomic_DNA"/>
</dbReference>
<dbReference type="PRINTS" id="PR00394">
    <property type="entry name" value="RHSPROTEIN"/>
</dbReference>
<keyword evidence="6" id="KW-1185">Reference proteome</keyword>
<dbReference type="CDD" id="cd14740">
    <property type="entry name" value="PAAR_4"/>
    <property type="match status" value="1"/>
</dbReference>
<dbReference type="NCBIfam" id="TIGR03696">
    <property type="entry name" value="Rhs_assc_core"/>
    <property type="match status" value="1"/>
</dbReference>
<feature type="domain" description="RHS protein conserved region" evidence="2">
    <location>
        <begin position="1289"/>
        <end position="1323"/>
    </location>
</feature>
<gene>
    <name evidence="5" type="ORF">EER27_04255</name>
</gene>
<evidence type="ECO:0000259" key="2">
    <source>
        <dbReference type="Pfam" id="PF03527"/>
    </source>
</evidence>
<evidence type="ECO:0000313" key="5">
    <source>
        <dbReference type="EMBL" id="RNF85009.1"/>
    </source>
</evidence>
<comment type="caution">
    <text evidence="5">The sequence shown here is derived from an EMBL/GenBank/DDBJ whole genome shotgun (WGS) entry which is preliminary data.</text>
</comment>
<accession>A0A3M8SUN4</accession>
<reference evidence="5 6" key="1">
    <citation type="submission" date="2018-11" db="EMBL/GenBank/DDBJ databases">
        <title>Lysobacter cryohumiis sp. nov., isolated from soil in the Tianshan Mountains, Xinjiang, China.</title>
        <authorList>
            <person name="Luo Y."/>
            <person name="Sheng H."/>
        </authorList>
    </citation>
    <scope>NUCLEOTIDE SEQUENCE [LARGE SCALE GENOMIC DNA]</scope>
    <source>
        <strain evidence="5 6">ZS60</strain>
    </source>
</reference>
<keyword evidence="1" id="KW-0677">Repeat</keyword>
<dbReference type="Pfam" id="PF20148">
    <property type="entry name" value="DUF6531"/>
    <property type="match status" value="1"/>
</dbReference>
<evidence type="ECO:0000259" key="4">
    <source>
        <dbReference type="Pfam" id="PF25023"/>
    </source>
</evidence>
<dbReference type="RefSeq" id="WP_123086796.1">
    <property type="nucleotide sequence ID" value="NZ_RIBS01000002.1"/>
</dbReference>
<protein>
    <submittedName>
        <fullName evidence="5">Type IV secretion protein Rhs</fullName>
    </submittedName>
</protein>
<organism evidence="5 6">
    <name type="scientific">Montanilutibacter psychrotolerans</name>
    <dbReference type="NCBI Taxonomy" id="1327343"/>
    <lineage>
        <taxon>Bacteria</taxon>
        <taxon>Pseudomonadati</taxon>
        <taxon>Pseudomonadota</taxon>
        <taxon>Gammaproteobacteria</taxon>
        <taxon>Lysobacterales</taxon>
        <taxon>Lysobacteraceae</taxon>
        <taxon>Montanilutibacter</taxon>
    </lineage>
</organism>
<dbReference type="PANTHER" id="PTHR32305">
    <property type="match status" value="1"/>
</dbReference>
<evidence type="ECO:0000259" key="3">
    <source>
        <dbReference type="Pfam" id="PF20148"/>
    </source>
</evidence>
<dbReference type="PANTHER" id="PTHR32305:SF15">
    <property type="entry name" value="PROTEIN RHSA-RELATED"/>
    <property type="match status" value="1"/>
</dbReference>
<dbReference type="InterPro" id="IPR056823">
    <property type="entry name" value="TEN-like_YD-shell"/>
</dbReference>
<feature type="domain" description="Teneurin-like YD-shell" evidence="4">
    <location>
        <begin position="625"/>
        <end position="767"/>
    </location>
</feature>
<evidence type="ECO:0000256" key="1">
    <source>
        <dbReference type="ARBA" id="ARBA00022737"/>
    </source>
</evidence>
<dbReference type="OrthoDB" id="7030285at2"/>
<dbReference type="InterPro" id="IPR031325">
    <property type="entry name" value="RHS_repeat"/>
</dbReference>
<dbReference type="Pfam" id="PF03527">
    <property type="entry name" value="RHS"/>
    <property type="match status" value="1"/>
</dbReference>
<feature type="domain" description="DUF6531" evidence="3">
    <location>
        <begin position="215"/>
        <end position="282"/>
    </location>
</feature>
<dbReference type="InterPro" id="IPR050708">
    <property type="entry name" value="T6SS_VgrG/RHS"/>
</dbReference>
<dbReference type="Proteomes" id="UP000267049">
    <property type="component" value="Unassembled WGS sequence"/>
</dbReference>
<dbReference type="InterPro" id="IPR045351">
    <property type="entry name" value="DUF6531"/>
</dbReference>
<dbReference type="InterPro" id="IPR022385">
    <property type="entry name" value="Rhs_assc_core"/>
</dbReference>